<evidence type="ECO:0000313" key="7">
    <source>
        <dbReference type="Proteomes" id="UP000091956"/>
    </source>
</evidence>
<keyword evidence="3" id="KW-0809">Transit peptide</keyword>
<dbReference type="RefSeq" id="XP_018127643.1">
    <property type="nucleotide sequence ID" value="XM_018277645.2"/>
</dbReference>
<dbReference type="Gene3D" id="1.10.3580.10">
    <property type="entry name" value="ATP12 ATPase"/>
    <property type="match status" value="1"/>
</dbReference>
<proteinExistence type="inferred from homology"/>
<keyword evidence="7" id="KW-1185">Reference proteome</keyword>
<dbReference type="OrthoDB" id="5322896at2759"/>
<gene>
    <name evidence="6" type="primary">ATP12</name>
    <name evidence="6" type="ORF">VE01_08217</name>
</gene>
<dbReference type="InterPro" id="IPR023335">
    <property type="entry name" value="ATP12_ortho_dom_sf"/>
</dbReference>
<protein>
    <submittedName>
        <fullName evidence="6">ATP synthase complex assembly protein atp12</fullName>
    </submittedName>
</protein>
<dbReference type="Pfam" id="PF07542">
    <property type="entry name" value="ATP12"/>
    <property type="match status" value="1"/>
</dbReference>
<dbReference type="GeneID" id="28841603"/>
<keyword evidence="4" id="KW-0496">Mitochondrion</keyword>
<dbReference type="Gene3D" id="3.30.2180.10">
    <property type="entry name" value="ATP12-like"/>
    <property type="match status" value="1"/>
</dbReference>
<name>A0A1B8GDJ9_9PEZI</name>
<comment type="similarity">
    <text evidence="2">Belongs to the ATP12 family.</text>
</comment>
<evidence type="ECO:0000256" key="2">
    <source>
        <dbReference type="ARBA" id="ARBA00008231"/>
    </source>
</evidence>
<dbReference type="InterPro" id="IPR042272">
    <property type="entry name" value="ATP12_ATP_synth-F1-assembly_N"/>
</dbReference>
<comment type="subcellular location">
    <subcellularLocation>
        <location evidence="1">Mitochondrion</location>
    </subcellularLocation>
</comment>
<keyword evidence="5" id="KW-0143">Chaperone</keyword>
<dbReference type="Proteomes" id="UP000091956">
    <property type="component" value="Unassembled WGS sequence"/>
</dbReference>
<dbReference type="AlphaFoldDB" id="A0A1B8GDJ9"/>
<dbReference type="EMBL" id="KV460248">
    <property type="protein sequence ID" value="OBT93910.1"/>
    <property type="molecule type" value="Genomic_DNA"/>
</dbReference>
<evidence type="ECO:0000256" key="3">
    <source>
        <dbReference type="ARBA" id="ARBA00022946"/>
    </source>
</evidence>
<sequence length="402" mass="44182">MSTSLNRMSSVNANIITAVVQMKRISQSVSSEAARSARAVFPRRPAQALYTQRSFGTTSRLSADVAPITAAGPPPDAPVASVEHTDIRVARKKKQAELLKRGQDMRAIGKGTGGGSAKTKRFWKDVNVKKTDDGHQIFLDTRPLRTPTKQILSVAHTKPHLAHAIALEWDLLVSAQQALRHHLIPLTSLTSRALDIAEEDKKSSSASNPNGLRNTITETLMRYLDTDSLLCWAPTPPDDPPGYETHVSRTESLRTIQQRTALPIIQYLTERVWPGVEIVPVLDEGSIMPNAQPQQTLDVIKGWIMGLPAYELAGLEHAVFAGKGLLVAARLLVEWSEELAHLRGEEPEKKFGIEEAANAATLEVEYQLGMWGVVEDTHDVDREDVRRQFGSVILLVSGEKAP</sequence>
<evidence type="ECO:0000256" key="5">
    <source>
        <dbReference type="ARBA" id="ARBA00023186"/>
    </source>
</evidence>
<dbReference type="PANTHER" id="PTHR21013:SF10">
    <property type="entry name" value="ATP SYNTHASE MITOCHONDRIAL F1 COMPLEX ASSEMBLY FACTOR 2"/>
    <property type="match status" value="1"/>
</dbReference>
<dbReference type="GO" id="GO:0033615">
    <property type="term" value="P:mitochondrial proton-transporting ATP synthase complex assembly"/>
    <property type="evidence" value="ECO:0007669"/>
    <property type="project" value="TreeGrafter"/>
</dbReference>
<dbReference type="SUPFAM" id="SSF160909">
    <property type="entry name" value="ATP12-like"/>
    <property type="match status" value="1"/>
</dbReference>
<dbReference type="STRING" id="342668.A0A1B8GDJ9"/>
<accession>A0A1B8GDJ9</accession>
<organism evidence="6 7">
    <name type="scientific">Pseudogymnoascus verrucosus</name>
    <dbReference type="NCBI Taxonomy" id="342668"/>
    <lineage>
        <taxon>Eukaryota</taxon>
        <taxon>Fungi</taxon>
        <taxon>Dikarya</taxon>
        <taxon>Ascomycota</taxon>
        <taxon>Pezizomycotina</taxon>
        <taxon>Leotiomycetes</taxon>
        <taxon>Thelebolales</taxon>
        <taxon>Thelebolaceae</taxon>
        <taxon>Pseudogymnoascus</taxon>
    </lineage>
</organism>
<dbReference type="GO" id="GO:0005739">
    <property type="term" value="C:mitochondrion"/>
    <property type="evidence" value="ECO:0007669"/>
    <property type="project" value="UniProtKB-SubCell"/>
</dbReference>
<reference evidence="7" key="2">
    <citation type="journal article" date="2018" name="Nat. Commun.">
        <title>Extreme sensitivity to ultraviolet light in the fungal pathogen causing white-nose syndrome of bats.</title>
        <authorList>
            <person name="Palmer J.M."/>
            <person name="Drees K.P."/>
            <person name="Foster J.T."/>
            <person name="Lindner D.L."/>
        </authorList>
    </citation>
    <scope>NUCLEOTIDE SEQUENCE [LARGE SCALE GENOMIC DNA]</scope>
    <source>
        <strain evidence="7">UAMH 10579</strain>
    </source>
</reference>
<reference evidence="6 7" key="1">
    <citation type="submission" date="2016-03" db="EMBL/GenBank/DDBJ databases">
        <title>Comparative genomics of Pseudogymnoascus destructans, the fungus causing white-nose syndrome of bats.</title>
        <authorList>
            <person name="Palmer J.M."/>
            <person name="Drees K.P."/>
            <person name="Foster J.T."/>
            <person name="Lindner D.L."/>
        </authorList>
    </citation>
    <scope>NUCLEOTIDE SEQUENCE [LARGE SCALE GENOMIC DNA]</scope>
    <source>
        <strain evidence="6 7">UAMH 10579</strain>
    </source>
</reference>
<dbReference type="PANTHER" id="PTHR21013">
    <property type="entry name" value="ATP SYNTHASE MITOCHONDRIAL F1 COMPLEX ASSEMBLY FACTOR 2/ATP12 PROTEIN, MITOCHONDRIAL PRECURSOR"/>
    <property type="match status" value="1"/>
</dbReference>
<dbReference type="InterPro" id="IPR011419">
    <property type="entry name" value="ATP12_ATP_synth-F1-assembly"/>
</dbReference>
<evidence type="ECO:0000256" key="1">
    <source>
        <dbReference type="ARBA" id="ARBA00004173"/>
    </source>
</evidence>
<evidence type="ECO:0000256" key="4">
    <source>
        <dbReference type="ARBA" id="ARBA00023128"/>
    </source>
</evidence>
<evidence type="ECO:0000313" key="6">
    <source>
        <dbReference type="EMBL" id="OBT93910.1"/>
    </source>
</evidence>